<feature type="transmembrane region" description="Helical" evidence="1">
    <location>
        <begin position="88"/>
        <end position="115"/>
    </location>
</feature>
<feature type="transmembrane region" description="Helical" evidence="1">
    <location>
        <begin position="229"/>
        <end position="257"/>
    </location>
</feature>
<protein>
    <recommendedName>
        <fullName evidence="4">Glycerophosphoryl diester phosphodiesterase membrane domain-containing protein</fullName>
    </recommendedName>
</protein>
<feature type="transmembrane region" description="Helical" evidence="1">
    <location>
        <begin position="26"/>
        <end position="49"/>
    </location>
</feature>
<feature type="transmembrane region" description="Helical" evidence="1">
    <location>
        <begin position="174"/>
        <end position="196"/>
    </location>
</feature>
<feature type="transmembrane region" description="Helical" evidence="1">
    <location>
        <begin position="277"/>
        <end position="305"/>
    </location>
</feature>
<evidence type="ECO:0008006" key="4">
    <source>
        <dbReference type="Google" id="ProtNLM"/>
    </source>
</evidence>
<evidence type="ECO:0000313" key="3">
    <source>
        <dbReference type="Proteomes" id="UP000033935"/>
    </source>
</evidence>
<dbReference type="Proteomes" id="UP000033935">
    <property type="component" value="Unassembled WGS sequence"/>
</dbReference>
<name>A0A0G0MM51_9BACT</name>
<gene>
    <name evidence="2" type="ORF">UT30_C0011G0039</name>
</gene>
<proteinExistence type="predicted"/>
<keyword evidence="1" id="KW-0812">Transmembrane</keyword>
<dbReference type="EMBL" id="LBWG01000011">
    <property type="protein sequence ID" value="KKR04193.1"/>
    <property type="molecule type" value="Genomic_DNA"/>
</dbReference>
<keyword evidence="1" id="KW-1133">Transmembrane helix</keyword>
<organism evidence="2 3">
    <name type="scientific">Candidatus Uhrbacteria bacterium GW2011_GWF2_39_13</name>
    <dbReference type="NCBI Taxonomy" id="1618995"/>
    <lineage>
        <taxon>Bacteria</taxon>
        <taxon>Candidatus Uhriibacteriota</taxon>
    </lineage>
</organism>
<sequence length="337" mass="38183">MKKKSTMLYRPLFREAWLLTWQRKSLWIFGIFAALISTGGVIDTVGATLQKVERTESLLHQLMDHSFIGYPLASEYIQQLTLLGTHRVGLILCVITISVVALLIISILSQGALLLGIGSKEPQEPYRLRRLAGNHFWSLFIVGILNKILMSILTLLMILPLWLIAVSGSTIDAILFFILMLVFIPISVIINIVYMFTMIHIVEKNAHLLDAIHLGFQLFKKQWVATIEYGLILFFLVFAAGLALLFASSLLFIPYTLLSPIVLLTGSTALFITMNVLFAFLIFVVILVFGGVSVTFQYSAWYVFYKRGQHKIHGKKLFSKILRWVQETFPQKKSVQV</sequence>
<evidence type="ECO:0000313" key="2">
    <source>
        <dbReference type="EMBL" id="KKR04193.1"/>
    </source>
</evidence>
<evidence type="ECO:0000256" key="1">
    <source>
        <dbReference type="SAM" id="Phobius"/>
    </source>
</evidence>
<comment type="caution">
    <text evidence="2">The sequence shown here is derived from an EMBL/GenBank/DDBJ whole genome shotgun (WGS) entry which is preliminary data.</text>
</comment>
<accession>A0A0G0MM51</accession>
<dbReference type="AlphaFoldDB" id="A0A0G0MM51"/>
<feature type="transmembrane region" description="Helical" evidence="1">
    <location>
        <begin position="136"/>
        <end position="162"/>
    </location>
</feature>
<keyword evidence="1" id="KW-0472">Membrane</keyword>
<reference evidence="2 3" key="1">
    <citation type="journal article" date="2015" name="Nature">
        <title>rRNA introns, odd ribosomes, and small enigmatic genomes across a large radiation of phyla.</title>
        <authorList>
            <person name="Brown C.T."/>
            <person name="Hug L.A."/>
            <person name="Thomas B.C."/>
            <person name="Sharon I."/>
            <person name="Castelle C.J."/>
            <person name="Singh A."/>
            <person name="Wilkins M.J."/>
            <person name="Williams K.H."/>
            <person name="Banfield J.F."/>
        </authorList>
    </citation>
    <scope>NUCLEOTIDE SEQUENCE [LARGE SCALE GENOMIC DNA]</scope>
</reference>